<feature type="domain" description="Peptidase S9 prolyl oligopeptidase catalytic" evidence="2">
    <location>
        <begin position="74"/>
        <end position="281"/>
    </location>
</feature>
<evidence type="ECO:0000259" key="2">
    <source>
        <dbReference type="Pfam" id="PF00326"/>
    </source>
</evidence>
<accession>A0A1F8EE26</accession>
<dbReference type="Pfam" id="PF00326">
    <property type="entry name" value="Peptidase_S9"/>
    <property type="match status" value="1"/>
</dbReference>
<sequence>MEKEFNGRDLKLGQIQDGNSDYTRYHITYKSGDLTISGIMNIPKGIPPEDGWPVLFLNHGHIDTSVYTNGRGLRREQDYLARQGFAVLHSDYRNHTQSDKDPNTETDVRLGYVEDVINAVMAVKNSDISSLSKERFGMLGHSMGGGISQAVMVVRPDLVDAIVLYAPVSSDVVDSYNRWTLRNSSNAEKIRSAHGSPEENPEFWKNMSPRTFFDRVKTPIIIFHGTADESCDIEWSRETRELLLAAGKRVELVEYPGQYHEFGATFDDFMKRSSDFFKNNLK</sequence>
<gene>
    <name evidence="3" type="ORF">A2735_00340</name>
</gene>
<keyword evidence="1" id="KW-0378">Hydrolase</keyword>
<evidence type="ECO:0000256" key="1">
    <source>
        <dbReference type="ARBA" id="ARBA00022801"/>
    </source>
</evidence>
<reference evidence="3 4" key="1">
    <citation type="journal article" date="2016" name="Nat. Commun.">
        <title>Thousands of microbial genomes shed light on interconnected biogeochemical processes in an aquifer system.</title>
        <authorList>
            <person name="Anantharaman K."/>
            <person name="Brown C.T."/>
            <person name="Hug L.A."/>
            <person name="Sharon I."/>
            <person name="Castelle C.J."/>
            <person name="Probst A.J."/>
            <person name="Thomas B.C."/>
            <person name="Singh A."/>
            <person name="Wilkins M.J."/>
            <person name="Karaoz U."/>
            <person name="Brodie E.L."/>
            <person name="Williams K.H."/>
            <person name="Hubbard S.S."/>
            <person name="Banfield J.F."/>
        </authorList>
    </citation>
    <scope>NUCLEOTIDE SEQUENCE [LARGE SCALE GENOMIC DNA]</scope>
</reference>
<dbReference type="PANTHER" id="PTHR22946:SF9">
    <property type="entry name" value="POLYKETIDE TRANSFERASE AF380"/>
    <property type="match status" value="1"/>
</dbReference>
<dbReference type="GO" id="GO:0006508">
    <property type="term" value="P:proteolysis"/>
    <property type="evidence" value="ECO:0007669"/>
    <property type="project" value="InterPro"/>
</dbReference>
<dbReference type="Proteomes" id="UP000178520">
    <property type="component" value="Unassembled WGS sequence"/>
</dbReference>
<dbReference type="STRING" id="1802660.A2735_00340"/>
<comment type="caution">
    <text evidence="3">The sequence shown here is derived from an EMBL/GenBank/DDBJ whole genome shotgun (WGS) entry which is preliminary data.</text>
</comment>
<evidence type="ECO:0000313" key="4">
    <source>
        <dbReference type="Proteomes" id="UP000178520"/>
    </source>
</evidence>
<evidence type="ECO:0000313" key="3">
    <source>
        <dbReference type="EMBL" id="OGM98225.1"/>
    </source>
</evidence>
<dbReference type="GO" id="GO:0008236">
    <property type="term" value="F:serine-type peptidase activity"/>
    <property type="evidence" value="ECO:0007669"/>
    <property type="project" value="InterPro"/>
</dbReference>
<organism evidence="3 4">
    <name type="scientific">Candidatus Yanofskybacteria bacterium RIFCSPHIGHO2_01_FULL_41_21</name>
    <dbReference type="NCBI Taxonomy" id="1802660"/>
    <lineage>
        <taxon>Bacteria</taxon>
        <taxon>Candidatus Yanofskyibacteriota</taxon>
    </lineage>
</organism>
<dbReference type="GO" id="GO:0052689">
    <property type="term" value="F:carboxylic ester hydrolase activity"/>
    <property type="evidence" value="ECO:0007669"/>
    <property type="project" value="UniProtKB-ARBA"/>
</dbReference>
<dbReference type="SUPFAM" id="SSF53474">
    <property type="entry name" value="alpha/beta-Hydrolases"/>
    <property type="match status" value="1"/>
</dbReference>
<name>A0A1F8EE26_9BACT</name>
<proteinExistence type="predicted"/>
<protein>
    <submittedName>
        <fullName evidence="3">Peptidase S9</fullName>
    </submittedName>
</protein>
<dbReference type="PANTHER" id="PTHR22946">
    <property type="entry name" value="DIENELACTONE HYDROLASE DOMAIN-CONTAINING PROTEIN-RELATED"/>
    <property type="match status" value="1"/>
</dbReference>
<dbReference type="Gene3D" id="3.40.50.1820">
    <property type="entry name" value="alpha/beta hydrolase"/>
    <property type="match status" value="1"/>
</dbReference>
<dbReference type="InterPro" id="IPR050261">
    <property type="entry name" value="FrsA_esterase"/>
</dbReference>
<dbReference type="InterPro" id="IPR001375">
    <property type="entry name" value="Peptidase_S9_cat"/>
</dbReference>
<dbReference type="EMBL" id="MGJA01000003">
    <property type="protein sequence ID" value="OGM98225.1"/>
    <property type="molecule type" value="Genomic_DNA"/>
</dbReference>
<dbReference type="AlphaFoldDB" id="A0A1F8EE26"/>
<dbReference type="InterPro" id="IPR029058">
    <property type="entry name" value="AB_hydrolase_fold"/>
</dbReference>